<proteinExistence type="predicted"/>
<dbReference type="Pfam" id="PF03592">
    <property type="entry name" value="Terminase_2"/>
    <property type="match status" value="1"/>
</dbReference>
<dbReference type="InterPro" id="IPR005335">
    <property type="entry name" value="Terminase_ssu"/>
</dbReference>
<sequence length="268" mass="31146">MTKQQERFVEAFARCLVRSQAAIQAGYSAKSAKQRGYELMCNPEIRAAVNAKLLEMHVSWEEAAYRIGITARSSLNDCLIIREVIETRMVRRPLQDLIDALQLEHDIEQTLFEELGMGDYVPKPKKRKGRKTDEEADEEELHKLQDEHFVKQQERKMSMRRYQIELRFNPDAYRDVAETVKVREVSVDFEKLRDAETEGRIKKLTFDKKGRPQIELYPADRAQETILKLNGKLPSKETDPGFKEVDISGLSEEMQAMLVELARLNRQS</sequence>
<reference evidence="1 2" key="1">
    <citation type="submission" date="2021-03" db="EMBL/GenBank/DDBJ databases">
        <title>Fibrella sp. HMF5405 genome sequencing and assembly.</title>
        <authorList>
            <person name="Kang H."/>
            <person name="Kim H."/>
            <person name="Bae S."/>
            <person name="Joh K."/>
        </authorList>
    </citation>
    <scope>NUCLEOTIDE SEQUENCE [LARGE SCALE GENOMIC DNA]</scope>
    <source>
        <strain evidence="1 2">HMF5405</strain>
    </source>
</reference>
<dbReference type="InterPro" id="IPR038713">
    <property type="entry name" value="Terminase_Gp1_N_sf"/>
</dbReference>
<gene>
    <name evidence="1" type="ORF">J2I46_01815</name>
</gene>
<keyword evidence="2" id="KW-1185">Reference proteome</keyword>
<organism evidence="1 2">
    <name type="scientific">Fibrella forsythiae</name>
    <dbReference type="NCBI Taxonomy" id="2817061"/>
    <lineage>
        <taxon>Bacteria</taxon>
        <taxon>Pseudomonadati</taxon>
        <taxon>Bacteroidota</taxon>
        <taxon>Cytophagia</taxon>
        <taxon>Cytophagales</taxon>
        <taxon>Spirosomataceae</taxon>
        <taxon>Fibrella</taxon>
    </lineage>
</organism>
<dbReference type="Proteomes" id="UP000664628">
    <property type="component" value="Unassembled WGS sequence"/>
</dbReference>
<comment type="caution">
    <text evidence="1">The sequence shown here is derived from an EMBL/GenBank/DDBJ whole genome shotgun (WGS) entry which is preliminary data.</text>
</comment>
<name>A0ABS3JBD3_9BACT</name>
<accession>A0ABS3JBD3</accession>
<dbReference type="RefSeq" id="WP_207327216.1">
    <property type="nucleotide sequence ID" value="NZ_JAFMYW010000001.1"/>
</dbReference>
<protein>
    <submittedName>
        <fullName evidence="1">Terminase small subunit</fullName>
    </submittedName>
</protein>
<dbReference type="Gene3D" id="1.10.10.1400">
    <property type="entry name" value="Terminase, small subunit, N-terminal DNA-binding domain, HTH motif"/>
    <property type="match status" value="1"/>
</dbReference>
<evidence type="ECO:0000313" key="2">
    <source>
        <dbReference type="Proteomes" id="UP000664628"/>
    </source>
</evidence>
<evidence type="ECO:0000313" key="1">
    <source>
        <dbReference type="EMBL" id="MBO0947300.1"/>
    </source>
</evidence>
<dbReference type="EMBL" id="JAFMYW010000001">
    <property type="protein sequence ID" value="MBO0947300.1"/>
    <property type="molecule type" value="Genomic_DNA"/>
</dbReference>